<name>A0A7L5CBS8_9CAUD</name>
<organism evidence="1 2">
    <name type="scientific">Salmonella phage vB_Sen_I1</name>
    <dbReference type="NCBI Taxonomy" id="2723910"/>
    <lineage>
        <taxon>Viruses</taxon>
        <taxon>Duplodnaviria</taxon>
        <taxon>Heunggongvirae</taxon>
        <taxon>Uroviricota</taxon>
        <taxon>Caudoviricetes</taxon>
        <taxon>Demerecviridae</taxon>
        <taxon>Markadamsvirinae</taxon>
        <taxon>Tequintavirus</taxon>
        <taxon>Tequintavirus tvI1</taxon>
    </lineage>
</organism>
<evidence type="ECO:0000313" key="2">
    <source>
        <dbReference type="Proteomes" id="UP000516571"/>
    </source>
</evidence>
<dbReference type="Proteomes" id="UP000516571">
    <property type="component" value="Segment"/>
</dbReference>
<evidence type="ECO:0000313" key="1">
    <source>
        <dbReference type="EMBL" id="QJA17952.1"/>
    </source>
</evidence>
<accession>A0A7L5CBS8</accession>
<dbReference type="EMBL" id="MT233524">
    <property type="protein sequence ID" value="QJA17952.1"/>
    <property type="molecule type" value="Genomic_DNA"/>
</dbReference>
<protein>
    <submittedName>
        <fullName evidence="1">Uncharacterized protein</fullName>
    </submittedName>
</protein>
<gene>
    <name evidence="1" type="ORF">vBSenI1_207</name>
</gene>
<reference evidence="1 2" key="1">
    <citation type="submission" date="2020-03" db="EMBL/GenBank/DDBJ databases">
        <authorList>
            <person name="Grabski M.Z."/>
        </authorList>
    </citation>
    <scope>NUCLEOTIDE SEQUENCE [LARGE SCALE GENOMIC DNA]</scope>
    <source>
        <strain evidence="2">vB_Sen_I1</strain>
    </source>
</reference>
<sequence length="34" mass="3842">MACGASRLFIGLLVSQFKNVFANLLSYLYNIFLN</sequence>
<keyword evidence="2" id="KW-1185">Reference proteome</keyword>
<proteinExistence type="predicted"/>